<sequence length="45" mass="5054">MPSTRGSQLAFIHSHDLALEKLFAILNTFAGLQWSSNPFIPNLLR</sequence>
<reference evidence="1" key="1">
    <citation type="submission" date="2018-05" db="EMBL/GenBank/DDBJ databases">
        <authorList>
            <person name="Lanie J.A."/>
            <person name="Ng W.-L."/>
            <person name="Kazmierczak K.M."/>
            <person name="Andrzejewski T.M."/>
            <person name="Davidsen T.M."/>
            <person name="Wayne K.J."/>
            <person name="Tettelin H."/>
            <person name="Glass J.I."/>
            <person name="Rusch D."/>
            <person name="Podicherti R."/>
            <person name="Tsui H.-C.T."/>
            <person name="Winkler M.E."/>
        </authorList>
    </citation>
    <scope>NUCLEOTIDE SEQUENCE</scope>
</reference>
<organism evidence="1">
    <name type="scientific">marine metagenome</name>
    <dbReference type="NCBI Taxonomy" id="408172"/>
    <lineage>
        <taxon>unclassified sequences</taxon>
        <taxon>metagenomes</taxon>
        <taxon>ecological metagenomes</taxon>
    </lineage>
</organism>
<accession>A0A382H7Z6</accession>
<dbReference type="EMBL" id="UINC01059704">
    <property type="protein sequence ID" value="SVB83406.1"/>
    <property type="molecule type" value="Genomic_DNA"/>
</dbReference>
<name>A0A382H7Z6_9ZZZZ</name>
<protein>
    <submittedName>
        <fullName evidence="1">Uncharacterized protein</fullName>
    </submittedName>
</protein>
<dbReference type="AlphaFoldDB" id="A0A382H7Z6"/>
<gene>
    <name evidence="1" type="ORF">METZ01_LOCUS236260</name>
</gene>
<evidence type="ECO:0000313" key="1">
    <source>
        <dbReference type="EMBL" id="SVB83406.1"/>
    </source>
</evidence>
<proteinExistence type="predicted"/>